<evidence type="ECO:0000313" key="5">
    <source>
        <dbReference type="EMBL" id="MBL6459318.1"/>
    </source>
</evidence>
<keyword evidence="6" id="KW-1185">Reference proteome</keyword>
<reference evidence="5 6" key="1">
    <citation type="submission" date="2021-01" db="EMBL/GenBank/DDBJ databases">
        <title>Belnapia mucosa sp. nov. and Belnapia arida sp. nov., isolated from the Tabernas Desert (Almeria, Spain).</title>
        <authorList>
            <person name="Molina-Menor E."/>
            <person name="Vidal-Verdu A."/>
            <person name="Calonge A."/>
            <person name="Satari L."/>
            <person name="Pereto Magraner J."/>
            <person name="Porcar Miralles M."/>
        </authorList>
    </citation>
    <scope>NUCLEOTIDE SEQUENCE [LARGE SCALE GENOMIC DNA]</scope>
    <source>
        <strain evidence="5 6">T6</strain>
    </source>
</reference>
<dbReference type="PANTHER" id="PTHR12526:SF510">
    <property type="entry name" value="D-INOSITOL 3-PHOSPHATE GLYCOSYLTRANSFERASE"/>
    <property type="match status" value="1"/>
</dbReference>
<proteinExistence type="predicted"/>
<dbReference type="SMART" id="SM00028">
    <property type="entry name" value="TPR"/>
    <property type="match status" value="11"/>
</dbReference>
<dbReference type="SUPFAM" id="SSF53756">
    <property type="entry name" value="UDP-Glycosyltransferase/glycogen phosphorylase"/>
    <property type="match status" value="2"/>
</dbReference>
<name>A0ABS1VCC6_9PROT</name>
<evidence type="ECO:0000256" key="3">
    <source>
        <dbReference type="PROSITE-ProRule" id="PRU00339"/>
    </source>
</evidence>
<keyword evidence="2" id="KW-0808">Transferase</keyword>
<protein>
    <submittedName>
        <fullName evidence="5">Glycosyltransferase</fullName>
    </submittedName>
</protein>
<evidence type="ECO:0000256" key="2">
    <source>
        <dbReference type="ARBA" id="ARBA00022679"/>
    </source>
</evidence>
<dbReference type="InterPro" id="IPR019734">
    <property type="entry name" value="TPR_rpt"/>
</dbReference>
<dbReference type="PANTHER" id="PTHR12526">
    <property type="entry name" value="GLYCOSYLTRANSFERASE"/>
    <property type="match status" value="1"/>
</dbReference>
<dbReference type="Gene3D" id="3.40.50.2000">
    <property type="entry name" value="Glycogen Phosphorylase B"/>
    <property type="match status" value="4"/>
</dbReference>
<dbReference type="InterPro" id="IPR011990">
    <property type="entry name" value="TPR-like_helical_dom_sf"/>
</dbReference>
<dbReference type="InterPro" id="IPR001296">
    <property type="entry name" value="Glyco_trans_1"/>
</dbReference>
<evidence type="ECO:0000313" key="6">
    <source>
        <dbReference type="Proteomes" id="UP000606490"/>
    </source>
</evidence>
<dbReference type="SMART" id="SM00386">
    <property type="entry name" value="HAT"/>
    <property type="match status" value="3"/>
</dbReference>
<dbReference type="Gene3D" id="1.25.40.10">
    <property type="entry name" value="Tetratricopeptide repeat domain"/>
    <property type="match status" value="6"/>
</dbReference>
<keyword evidence="1" id="KW-0328">Glycosyltransferase</keyword>
<dbReference type="SUPFAM" id="SSF48452">
    <property type="entry name" value="TPR-like"/>
    <property type="match status" value="3"/>
</dbReference>
<evidence type="ECO:0000259" key="4">
    <source>
        <dbReference type="Pfam" id="PF00534"/>
    </source>
</evidence>
<gene>
    <name evidence="5" type="ORF">JMJ55_28775</name>
</gene>
<comment type="caution">
    <text evidence="5">The sequence shown here is derived from an EMBL/GenBank/DDBJ whole genome shotgun (WGS) entry which is preliminary data.</text>
</comment>
<dbReference type="Pfam" id="PF13692">
    <property type="entry name" value="Glyco_trans_1_4"/>
    <property type="match status" value="1"/>
</dbReference>
<evidence type="ECO:0000256" key="1">
    <source>
        <dbReference type="ARBA" id="ARBA00022676"/>
    </source>
</evidence>
<feature type="repeat" description="TPR" evidence="3">
    <location>
        <begin position="1071"/>
        <end position="1104"/>
    </location>
</feature>
<dbReference type="RefSeq" id="WP_202829050.1">
    <property type="nucleotide sequence ID" value="NZ_JAEUXJ010000033.1"/>
</dbReference>
<dbReference type="Pfam" id="PF00534">
    <property type="entry name" value="Glycos_transf_1"/>
    <property type="match status" value="1"/>
</dbReference>
<feature type="domain" description="Glycosyl transferase family 1" evidence="4">
    <location>
        <begin position="1645"/>
        <end position="1804"/>
    </location>
</feature>
<sequence length="1836" mass="196504">MSLAIEQDLRASRSLAEDATRRHAWVEAAALWQDLAETEPGAPEASLRLAEALFFLHRHAEAMQAAQRAAALAPQDIRPLILLARAQSGFGSPAAAAAWEAVLQRNAEDFEAWARLAQARMLLAESGRALAALLRALALRPDHPFGLGLAAALLRGLSPEERQARLREAAAANTDAGLVLLQVAVQLDAADPVAAELLAARLLARNAYAEAIEPLTRLVEAQPDNLDHRRNLARALHRAQRWAEASRVWQRVLKLRPADLEAGFRLAQSLRLAGHPAEAVRHYEQTLKRYPAEVALLRDYSTCLAELGRAGEADAAWAAALALRPGHQGLRLDHAAYLMRHRRHAEAASVLEAAVGPKPGFDRASLLLLRLMQTRGEAEAALHRFAPIIATGMPPAPDATAREVGLRLGLILLGRGRLTEAATLIEPAHTADPADRLGIRAMLNLLLTRGAEAEAQALAARVLDANRMASWAWREIILAFAGSEQAELAAAAFEEASALFRDQPAAWLDIAEAAEQDRLGRAIREKLADLVLEAPADRLRASRLALREGALDLAARLLGEAEPGEALAEEWGRHKASLARARELLGPRADAELAFPDIILEMLAARAGARAPQADSAEGPVVLANSSLAGGGAERQIALALRGLAARLGSGEGLHLVCTRLTESAARRVHLPAVREAGVSVTDLAAEEVAEVDLSTLDPVDRDLLQLLGGELSEAIIKLYGAFRRLRPRVVHLWQDRTSIDGAIAALLAGVPRILLNGRSTRPVTRQRLRGYMPAAYRALLRLPQVIACNNSLAGARDYEGWLGLPEGTIHVVHNGFEFDRLSRAADPARAAQLRAQFNIPPGAPVLGGVLRLSDVKRPLLWVEAAARAVRARPDLHLVLAGEGPLLGEVQALARRLGIAERLRLPGHVEVAPWYRLMDVVLLTSRTEGLPNVLVEAQSLGRPVVSTRVGGMPETVIEGVTGWSVPPEAPDLAGALAEKVLACLNDRTWAERARREAARFATSRFGREAMVQRLLELYGMAEPGEAAEPAEPETLPGEAERAGARAAMEFRDWSAAAAAWEAVLAALPVDAEALLGIGQARFRQERMAEARAAFARALRLAPGEEPLRWLARSLRALGEEREALALWEQLLEAEPRDLEAWLRSAEARARLGDLPAALAATEEARRQLGSNDQLLRLQARLQTEAGNLDAAFRHWTALAEANPADSEAQFRLGQLAQRLGEEAQAERRLRAALAAPRPVLRAAGVLARLLSWTGRMREARAVLRAALRRAPAEPELWQSAFEWLRAGARHAVVGRYLRALERRAGTDPEARLHLAERMTIAESPDRAAAVLRGLLDRPEVAPAAAERLARLLLRQGEVDAAIPLIRAPGLPPALRAEVAAAGRIAGRMRAETDEAEPMAAFATLVARSARRRVHPRYLPKPGSVLHVINSLALGGSERQCSAMARAQAAAGREVMVLRTDPGRAGRATFFLPELAAAGIASGTVADHADGVARALAELPDLALPAGGFAEALRPRQVGGLASAIRALRPESIVAWSPQCMADAALAAMALGVPRIVIRSGSVALPLRDGLTETETARYRLWRATLRALLLEGGGVMLNNCAANLAGWNDWLGLPEAVAAARCGVLPNIVDAATLQPGAPAAVAALRDRLGIPGGVPVIGSVMRLEQEKGVDLWLGIVRAMRALRPDAVFLVAGDGRMGDPLRAQLAAEGLAGAVRLAGRVGAELPLHYSLMDALLLTSSVEGLPNAVVEAQCFGLPVVAPRVGGVAEAVAPEEADHVLLASRDPSDWCAALAAALAAPERRAERLARGRRFITGRFAAPAVLARLDQYLAIAGATA</sequence>
<dbReference type="Pfam" id="PF13432">
    <property type="entry name" value="TPR_16"/>
    <property type="match status" value="5"/>
</dbReference>
<keyword evidence="3" id="KW-0802">TPR repeat</keyword>
<dbReference type="Proteomes" id="UP000606490">
    <property type="component" value="Unassembled WGS sequence"/>
</dbReference>
<accession>A0ABS1VCC6</accession>
<dbReference type="PROSITE" id="PS50005">
    <property type="entry name" value="TPR"/>
    <property type="match status" value="2"/>
</dbReference>
<dbReference type="CDD" id="cd03811">
    <property type="entry name" value="GT4_GT28_WabH-like"/>
    <property type="match status" value="1"/>
</dbReference>
<organism evidence="5 6">
    <name type="scientific">Belnapia mucosa</name>
    <dbReference type="NCBI Taxonomy" id="2804532"/>
    <lineage>
        <taxon>Bacteria</taxon>
        <taxon>Pseudomonadati</taxon>
        <taxon>Pseudomonadota</taxon>
        <taxon>Alphaproteobacteria</taxon>
        <taxon>Acetobacterales</taxon>
        <taxon>Roseomonadaceae</taxon>
        <taxon>Belnapia</taxon>
    </lineage>
</organism>
<dbReference type="InterPro" id="IPR003107">
    <property type="entry name" value="HAT"/>
</dbReference>
<feature type="repeat" description="TPR" evidence="3">
    <location>
        <begin position="110"/>
        <end position="143"/>
    </location>
</feature>
<dbReference type="EMBL" id="JAEUXJ010000033">
    <property type="protein sequence ID" value="MBL6459318.1"/>
    <property type="molecule type" value="Genomic_DNA"/>
</dbReference>